<organism evidence="2 3">
    <name type="scientific">Novosphingobium organovorum</name>
    <dbReference type="NCBI Taxonomy" id="2930092"/>
    <lineage>
        <taxon>Bacteria</taxon>
        <taxon>Pseudomonadati</taxon>
        <taxon>Pseudomonadota</taxon>
        <taxon>Alphaproteobacteria</taxon>
        <taxon>Sphingomonadales</taxon>
        <taxon>Sphingomonadaceae</taxon>
        <taxon>Novosphingobium</taxon>
    </lineage>
</organism>
<sequence>MRVVAGTVATGLLVALGFGFWWCRGILAADEWTQLVRLHMPAIAGVPFAAVMAFSVTLTARAIGGSGAVVSWGIRFGGMAVSALFWILTFLATTLAIRMLW</sequence>
<keyword evidence="1" id="KW-0472">Membrane</keyword>
<evidence type="ECO:0000313" key="3">
    <source>
        <dbReference type="Proteomes" id="UP001162881"/>
    </source>
</evidence>
<comment type="caution">
    <text evidence="2">The sequence shown here is derived from an EMBL/GenBank/DDBJ whole genome shotgun (WGS) entry which is preliminary data.</text>
</comment>
<feature type="transmembrane region" description="Helical" evidence="1">
    <location>
        <begin position="72"/>
        <end position="97"/>
    </location>
</feature>
<gene>
    <name evidence="2" type="ORF">MTR62_13510</name>
</gene>
<dbReference type="EMBL" id="JALHLF010000057">
    <property type="protein sequence ID" value="MCJ2183699.1"/>
    <property type="molecule type" value="Genomic_DNA"/>
</dbReference>
<feature type="transmembrane region" description="Helical" evidence="1">
    <location>
        <begin position="38"/>
        <end position="60"/>
    </location>
</feature>
<name>A0ABT0BF97_9SPHN</name>
<evidence type="ECO:0000256" key="1">
    <source>
        <dbReference type="SAM" id="Phobius"/>
    </source>
</evidence>
<keyword evidence="3" id="KW-1185">Reference proteome</keyword>
<dbReference type="RefSeq" id="WP_244021740.1">
    <property type="nucleotide sequence ID" value="NZ_JALHLF010000057.1"/>
</dbReference>
<keyword evidence="1" id="KW-0812">Transmembrane</keyword>
<proteinExistence type="predicted"/>
<reference evidence="2" key="1">
    <citation type="submission" date="2022-03" db="EMBL/GenBank/DDBJ databases">
        <title>Identification of a novel bacterium isolated from mangrove sediments.</title>
        <authorList>
            <person name="Pan X."/>
        </authorList>
    </citation>
    <scope>NUCLEOTIDE SEQUENCE</scope>
    <source>
        <strain evidence="2">B1949</strain>
    </source>
</reference>
<keyword evidence="1" id="KW-1133">Transmembrane helix</keyword>
<accession>A0ABT0BF97</accession>
<protein>
    <submittedName>
        <fullName evidence="2">Uncharacterized protein</fullName>
    </submittedName>
</protein>
<dbReference type="Proteomes" id="UP001162881">
    <property type="component" value="Unassembled WGS sequence"/>
</dbReference>
<evidence type="ECO:0000313" key="2">
    <source>
        <dbReference type="EMBL" id="MCJ2183699.1"/>
    </source>
</evidence>